<dbReference type="RefSeq" id="WP_103286656.1">
    <property type="nucleotide sequence ID" value="NZ_LT981265.1"/>
</dbReference>
<keyword evidence="1" id="KW-0812">Transmembrane</keyword>
<dbReference type="Proteomes" id="UP000236248">
    <property type="component" value="Chromosome NCAV"/>
</dbReference>
<organism evidence="2 3">
    <name type="scientific">Candidatus Nitrosocaldus cavascurensis</name>
    <dbReference type="NCBI Taxonomy" id="2058097"/>
    <lineage>
        <taxon>Archaea</taxon>
        <taxon>Nitrososphaerota</taxon>
        <taxon>Nitrososphaeria</taxon>
        <taxon>Candidatus Nitrosocaldales</taxon>
        <taxon>Candidatus Nitrosocaldaceae</taxon>
        <taxon>Candidatus Nitrosocaldus</taxon>
    </lineage>
</organism>
<reference evidence="3" key="1">
    <citation type="submission" date="2018-01" db="EMBL/GenBank/DDBJ databases">
        <authorList>
            <person name="Kerou L M."/>
        </authorList>
    </citation>
    <scope>NUCLEOTIDE SEQUENCE [LARGE SCALE GENOMIC DNA]</scope>
    <source>
        <strain evidence="3">SCU2</strain>
    </source>
</reference>
<keyword evidence="1" id="KW-0472">Membrane</keyword>
<protein>
    <submittedName>
        <fullName evidence="2">Putative S-layer domain protein</fullName>
    </submittedName>
</protein>
<keyword evidence="3" id="KW-1185">Reference proteome</keyword>
<accession>A0A2K5ASX3</accession>
<dbReference type="AlphaFoldDB" id="A0A2K5ASX3"/>
<sequence length="478" mass="53589">MKRFLVMLTVAALLLSTFTVEDAYSHGLGRGESIVKSVGNKIAKLYVELVPEMKRYGSMGEQTLMLELKDAESNEGIKGVGYELRVSRFATNELLLHDRFYSSTDKATINFQPTMDDTSSVEGKRNESGFYIADGSEPLTVRGKAFRDAGLYRIEAKVLAIDGNMLEEAGRASYELLITLSEVREFNVAYEGKEYSIETISYFDAISDFNFDPASMSIRAVMPFNWDREFVQDIPLFHFEFYISKEFHALANKEFKGMLNGVEEPITVDRAAEGFVVVHYMTPKNRLLSIADKVLAMPDAMRDSMIVELVPVGDVNDGASTTQQEGGQVDLSTLDWSPVLRATSSKGSILVEMQFAPSTINVNDTVYFRFTFKDPKTGEELKNVRYDVMLYDAHDKHIDRSHRSKTMRTVQVYDGSFFTEQGNYTLLLTDVNDTGESARFSITVVPEFPLGIAIVIASISLLIVALMSRLGYPIKLSH</sequence>
<dbReference type="KEGG" id="ncv:NCAV_1577"/>
<gene>
    <name evidence="2" type="ORF">NCAV_1577</name>
</gene>
<evidence type="ECO:0000313" key="2">
    <source>
        <dbReference type="EMBL" id="SPC34742.1"/>
    </source>
</evidence>
<name>A0A2K5ASX3_9ARCH</name>
<dbReference type="GeneID" id="41595568"/>
<feature type="transmembrane region" description="Helical" evidence="1">
    <location>
        <begin position="448"/>
        <end position="472"/>
    </location>
</feature>
<keyword evidence="1" id="KW-1133">Transmembrane helix</keyword>
<evidence type="ECO:0000256" key="1">
    <source>
        <dbReference type="SAM" id="Phobius"/>
    </source>
</evidence>
<proteinExistence type="predicted"/>
<evidence type="ECO:0000313" key="3">
    <source>
        <dbReference type="Proteomes" id="UP000236248"/>
    </source>
</evidence>
<dbReference type="EMBL" id="LT981265">
    <property type="protein sequence ID" value="SPC34742.1"/>
    <property type="molecule type" value="Genomic_DNA"/>
</dbReference>